<dbReference type="EMBL" id="JARBHB010000006">
    <property type="protein sequence ID" value="KAJ8880249.1"/>
    <property type="molecule type" value="Genomic_DNA"/>
</dbReference>
<protein>
    <submittedName>
        <fullName evidence="1">Uncharacterized protein</fullName>
    </submittedName>
</protein>
<name>A0ABQ9H7F3_9NEOP</name>
<organism evidence="1 2">
    <name type="scientific">Dryococelus australis</name>
    <dbReference type="NCBI Taxonomy" id="614101"/>
    <lineage>
        <taxon>Eukaryota</taxon>
        <taxon>Metazoa</taxon>
        <taxon>Ecdysozoa</taxon>
        <taxon>Arthropoda</taxon>
        <taxon>Hexapoda</taxon>
        <taxon>Insecta</taxon>
        <taxon>Pterygota</taxon>
        <taxon>Neoptera</taxon>
        <taxon>Polyneoptera</taxon>
        <taxon>Phasmatodea</taxon>
        <taxon>Verophasmatodea</taxon>
        <taxon>Anareolatae</taxon>
        <taxon>Phasmatidae</taxon>
        <taxon>Eurycanthinae</taxon>
        <taxon>Dryococelus</taxon>
    </lineage>
</organism>
<keyword evidence="2" id="KW-1185">Reference proteome</keyword>
<reference evidence="1 2" key="1">
    <citation type="submission" date="2023-02" db="EMBL/GenBank/DDBJ databases">
        <title>LHISI_Scaffold_Assembly.</title>
        <authorList>
            <person name="Stuart O.P."/>
            <person name="Cleave R."/>
            <person name="Magrath M.J.L."/>
            <person name="Mikheyev A.S."/>
        </authorList>
    </citation>
    <scope>NUCLEOTIDE SEQUENCE [LARGE SCALE GENOMIC DNA]</scope>
    <source>
        <strain evidence="1">Daus_M_001</strain>
        <tissue evidence="1">Leg muscle</tissue>
    </source>
</reference>
<proteinExistence type="predicted"/>
<gene>
    <name evidence="1" type="ORF">PR048_016715</name>
</gene>
<evidence type="ECO:0000313" key="1">
    <source>
        <dbReference type="EMBL" id="KAJ8880249.1"/>
    </source>
</evidence>
<accession>A0ABQ9H7F3</accession>
<comment type="caution">
    <text evidence="1">The sequence shown here is derived from an EMBL/GenBank/DDBJ whole genome shotgun (WGS) entry which is preliminary data.</text>
</comment>
<sequence>MAGRVRVLTTRGGLCAHTRPLPSHHTDLGWGVGGDNAAEASLRLPAVRGPRFGESATVAPARPGPAQLAFSAIIIYSLARLCHGSQHSTSEKLAVTIELRVLWTHWFPECRHKTKDKVNRSRWLCTTNLCVPTLNCFSANTSSENGKVWILGTAVAELLACSPPTNKSRVRLPARSLPDICMWESYHTMRVFSGISRFPRPFIPALLHTHLNRLHRFSRPR</sequence>
<dbReference type="Proteomes" id="UP001159363">
    <property type="component" value="Chromosome 5"/>
</dbReference>
<evidence type="ECO:0000313" key="2">
    <source>
        <dbReference type="Proteomes" id="UP001159363"/>
    </source>
</evidence>